<dbReference type="EMBL" id="JARGEQ010000040">
    <property type="protein sequence ID" value="MDF1585756.1"/>
    <property type="molecule type" value="Genomic_DNA"/>
</dbReference>
<gene>
    <name evidence="1" type="ORF">PZ740_05065</name>
</gene>
<reference evidence="1 2" key="1">
    <citation type="submission" date="2023-03" db="EMBL/GenBank/DDBJ databases">
        <title>YIM 152171 draft genome.</title>
        <authorList>
            <person name="Yang Z."/>
        </authorList>
    </citation>
    <scope>NUCLEOTIDE SEQUENCE [LARGE SCALE GENOMIC DNA]</scope>
    <source>
        <strain evidence="1 2">YIM 152171</strain>
    </source>
</reference>
<name>A0AAP3UYY1_9PROT</name>
<evidence type="ECO:0000313" key="1">
    <source>
        <dbReference type="EMBL" id="MDF1585756.1"/>
    </source>
</evidence>
<accession>A0AAP3UYY1</accession>
<protein>
    <submittedName>
        <fullName evidence="1">Uncharacterized protein</fullName>
    </submittedName>
</protein>
<dbReference type="AlphaFoldDB" id="A0AAP3UYY1"/>
<comment type="caution">
    <text evidence="1">The sequence shown here is derived from an EMBL/GenBank/DDBJ whole genome shotgun (WGS) entry which is preliminary data.</text>
</comment>
<proteinExistence type="predicted"/>
<dbReference type="Proteomes" id="UP001301140">
    <property type="component" value="Unassembled WGS sequence"/>
</dbReference>
<sequence>MSHAKASKAPRELKDGDRLWISLAEDPSEFELAVAEQLAPLSEIADLAFVQIHPWRGTTCSARRAVKEHLLQEVEIPRERLVSFFHIGGRMDVGLPVSNLSFSNAAEAGSIQINKRNFSFSDQTIIVIACPQSDRDVEGGVLGGIEDAVGLLSLALGSRVFPRSLFSAYFCRKSKKFVTSDYMVVASTTEPEAMLGLNGFYGLKEFAVLSEKSHAALWFAGSAAAAQDHASKIIYYNTALEVLCGKNMQNFFRQLYRARKELSDAAAATVRKLQQLRGLILHQGRPQKIPAGEERGIQLLLMDGLIRSETGVLERSAFENFVKMRK</sequence>
<evidence type="ECO:0000313" key="2">
    <source>
        <dbReference type="Proteomes" id="UP001301140"/>
    </source>
</evidence>
<organism evidence="1 2">
    <name type="scientific">Marinimicrococcus flavescens</name>
    <dbReference type="NCBI Taxonomy" id="3031815"/>
    <lineage>
        <taxon>Bacteria</taxon>
        <taxon>Pseudomonadati</taxon>
        <taxon>Pseudomonadota</taxon>
        <taxon>Alphaproteobacteria</taxon>
        <taxon>Geminicoccales</taxon>
        <taxon>Geminicoccaceae</taxon>
        <taxon>Marinimicrococcus</taxon>
    </lineage>
</organism>
<keyword evidence="2" id="KW-1185">Reference proteome</keyword>